<evidence type="ECO:0000256" key="5">
    <source>
        <dbReference type="ARBA" id="ARBA00022801"/>
    </source>
</evidence>
<keyword evidence="12" id="KW-0732">Signal</keyword>
<dbReference type="InterPro" id="IPR029070">
    <property type="entry name" value="Chitinase_insertion_sf"/>
</dbReference>
<name>A0A9W9G8I6_9EURO</name>
<sequence length="1344" mass="145513">MLIPERALSLTSFFCLFSLPSFIDATPSLGRFARQSPRDPCPTQCGLSGSSPANWTVYHSLNTLELCDRPMLLDFVLEVPVDRSGSTPRIRACSIWGDSIPVEDTSSSVADFLPTNALTHVQNYLQNLPSADVNSIMFSKQGDASVGYFGGSQFDTQRIAESILGELIRDLIVDNSSTTVLQQLCGTDRNSQQTWGVAVALGRPLSAAQSAVRTWSHGSCVQDTSTIDSLVESSFSSTLSNSTQMVTIYESDKVNGSQSSVTESGEDSDLQRRAECSTEQVIYGDGCDTLAARCGITPATFTEYNDDDSLCGNLKPGQHVCCSSGTLPDYAPQENDDGSCSTYTVAADDTCSDLAAAYDLTEDEILSFNTDTWGWNGCDPLWAGSIICLSTGDPPMPASMENAVCGPQVPGTEAPTNGTDLADLNPCPLNACCDIWGQCGITAEFCTESESETGAPGTAASEQNGCISNCGTNIVTSTAPKTYRQVGYFEGYNFDRDCLYMDASQLDTDTLTHVHFAFGTLTEDFEVGVGNDHSAFQFERFKLVSGPLRILSIGGWSFSTDVGTYSIFRNVVQSENVDTATTNIANFINANGLDGVDIDWEYPGAPDIPGIPAGADDEGELYTKFIKRLKSKLSDKSVSIAAPASYWYLRPYEMDSLGEIVDYVVFMTYDLHGQWDYNNNFASPGCDNGNCLRSHVNFTETVNTLSMITKAGVPSNKVVVGVSSYGRSFKMTTAGCTGPDCTYEGTESEAYPGPCTQTNGYIANAEISEIIATNPTATTSTDESFSNILVYNETEWVSYMDKDNKADRDLIYTAYSMGGSVNWAVDLAEFNDVPADAYDVDSDGSQVLLETWASIVKSVDQGTDPFVHGDRNGNWTNVTCSDRAVQGALDIPADQRWSELDCDDAWADAVQVYKDYYPKKYFTTAISTVYHGPENMKCGLLSETSNCNAVQTCEASYTAEGAGAGGYEIINSLVAIQGMYQDLYNNINSAETQVLYDIDTFFSTFSPIPDYTMAFNLIMDSLGLLVPTAMAPILNSELSATRYFTAHPDRLDTAKDIAYTAVGTWVNIAKDSNAGDYGWDEDMEVAFKSYMGDVWRAWKNSTEMASKALFNGSDSTTTLLTRMMSEGKLIEGSSEGNDDNEVMSGVEQEYLIEKTFYAYVIPQVWQKSSQNVFVVDTGHDCDDSNPISDYVSDDTADVTGVCFNDKRYYLVHLDGTASNSCQDEDGGNTSGTSFCIPYKFSVPPGADTLGTTLDSESVTAWGGLEVLDIVAASVNAYTANGNKNGWSIKGLSSYSTVQDIEDASLITQTVRAAGHNTLPVCSATEAFLNWGTNLDLENYPCNDS</sequence>
<dbReference type="InterPro" id="IPR011583">
    <property type="entry name" value="Chitinase_II/V-like_cat"/>
</dbReference>
<comment type="similarity">
    <text evidence="2">Belongs to the glycosyl hydrolase 18 family. Chitinase class V subfamily.</text>
</comment>
<dbReference type="PANTHER" id="PTHR47700">
    <property type="entry name" value="V CHITINASE, PUTATIVE (AFU_ORTHOLOGUE AFUA_6G13720)-RELATED"/>
    <property type="match status" value="1"/>
</dbReference>
<keyword evidence="8" id="KW-0119">Carbohydrate metabolism</keyword>
<evidence type="ECO:0000256" key="2">
    <source>
        <dbReference type="ARBA" id="ARBA00008682"/>
    </source>
</evidence>
<keyword evidence="6" id="KW-0146">Chitin degradation</keyword>
<dbReference type="InterPro" id="IPR001579">
    <property type="entry name" value="Glyco_hydro_18_chit_AS"/>
</dbReference>
<evidence type="ECO:0000256" key="1">
    <source>
        <dbReference type="ARBA" id="ARBA00000822"/>
    </source>
</evidence>
<evidence type="ECO:0000256" key="12">
    <source>
        <dbReference type="SAM" id="SignalP"/>
    </source>
</evidence>
<dbReference type="InterPro" id="IPR017853">
    <property type="entry name" value="GH"/>
</dbReference>
<evidence type="ECO:0000256" key="11">
    <source>
        <dbReference type="RuleBase" id="RU000489"/>
    </source>
</evidence>
<keyword evidence="16" id="KW-1185">Reference proteome</keyword>
<dbReference type="SMART" id="SM00257">
    <property type="entry name" value="LysM"/>
    <property type="match status" value="2"/>
</dbReference>
<proteinExistence type="inferred from homology"/>
<feature type="domain" description="GH18" evidence="14">
    <location>
        <begin position="483"/>
        <end position="851"/>
    </location>
</feature>
<dbReference type="GO" id="GO:0008843">
    <property type="term" value="F:endochitinase activity"/>
    <property type="evidence" value="ECO:0007669"/>
    <property type="project" value="UniProtKB-EC"/>
</dbReference>
<dbReference type="Gene3D" id="3.20.20.80">
    <property type="entry name" value="Glycosidases"/>
    <property type="match status" value="1"/>
</dbReference>
<keyword evidence="7" id="KW-0843">Virulence</keyword>
<dbReference type="Pfam" id="PF00704">
    <property type="entry name" value="Glyco_hydro_18"/>
    <property type="match status" value="1"/>
</dbReference>
<feature type="domain" description="LysM" evidence="13">
    <location>
        <begin position="277"/>
        <end position="322"/>
    </location>
</feature>
<dbReference type="Gene3D" id="3.10.50.10">
    <property type="match status" value="1"/>
</dbReference>
<dbReference type="InterPro" id="IPR053214">
    <property type="entry name" value="LysM12-like"/>
</dbReference>
<evidence type="ECO:0000256" key="7">
    <source>
        <dbReference type="ARBA" id="ARBA00023026"/>
    </source>
</evidence>
<evidence type="ECO:0000259" key="13">
    <source>
        <dbReference type="PROSITE" id="PS51782"/>
    </source>
</evidence>
<dbReference type="CDD" id="cd02878">
    <property type="entry name" value="GH18_zymocin_alpha"/>
    <property type="match status" value="1"/>
</dbReference>
<evidence type="ECO:0000256" key="10">
    <source>
        <dbReference type="ARBA" id="ARBA00023326"/>
    </source>
</evidence>
<reference evidence="15" key="1">
    <citation type="submission" date="2022-11" db="EMBL/GenBank/DDBJ databases">
        <authorList>
            <person name="Petersen C."/>
        </authorList>
    </citation>
    <scope>NUCLEOTIDE SEQUENCE</scope>
    <source>
        <strain evidence="15">IBT 30069</strain>
    </source>
</reference>
<dbReference type="CDD" id="cd00118">
    <property type="entry name" value="LysM"/>
    <property type="match status" value="1"/>
</dbReference>
<dbReference type="SUPFAM" id="SSF57016">
    <property type="entry name" value="Plant lectins/antimicrobial peptides"/>
    <property type="match status" value="1"/>
</dbReference>
<reference evidence="15" key="2">
    <citation type="journal article" date="2023" name="IMA Fungus">
        <title>Comparative genomic study of the Penicillium genus elucidates a diverse pangenome and 15 lateral gene transfer events.</title>
        <authorList>
            <person name="Petersen C."/>
            <person name="Sorensen T."/>
            <person name="Nielsen M.R."/>
            <person name="Sondergaard T.E."/>
            <person name="Sorensen J.L."/>
            <person name="Fitzpatrick D.A."/>
            <person name="Frisvad J.C."/>
            <person name="Nielsen K.L."/>
        </authorList>
    </citation>
    <scope>NUCLEOTIDE SEQUENCE</scope>
    <source>
        <strain evidence="15">IBT 30069</strain>
    </source>
</reference>
<comment type="caution">
    <text evidence="15">The sequence shown here is derived from an EMBL/GenBank/DDBJ whole genome shotgun (WGS) entry which is preliminary data.</text>
</comment>
<dbReference type="SUPFAM" id="SSF51445">
    <property type="entry name" value="(Trans)glycosidases"/>
    <property type="match status" value="1"/>
</dbReference>
<dbReference type="PROSITE" id="PS51910">
    <property type="entry name" value="GH18_2"/>
    <property type="match status" value="1"/>
</dbReference>
<evidence type="ECO:0000256" key="6">
    <source>
        <dbReference type="ARBA" id="ARBA00023024"/>
    </source>
</evidence>
<dbReference type="EC" id="3.2.1.14" evidence="3"/>
<dbReference type="Proteomes" id="UP001149165">
    <property type="component" value="Unassembled WGS sequence"/>
</dbReference>
<dbReference type="GO" id="GO:0006032">
    <property type="term" value="P:chitin catabolic process"/>
    <property type="evidence" value="ECO:0007669"/>
    <property type="project" value="UniProtKB-KW"/>
</dbReference>
<dbReference type="PROSITE" id="PS51782">
    <property type="entry name" value="LYSM"/>
    <property type="match status" value="2"/>
</dbReference>
<evidence type="ECO:0000313" key="15">
    <source>
        <dbReference type="EMBL" id="KAJ5114021.1"/>
    </source>
</evidence>
<feature type="chain" id="PRO_5040764609" description="chitinase" evidence="12">
    <location>
        <begin position="26"/>
        <end position="1344"/>
    </location>
</feature>
<dbReference type="InterPro" id="IPR018392">
    <property type="entry name" value="LysM"/>
</dbReference>
<keyword evidence="10" id="KW-0624">Polysaccharide degradation</keyword>
<evidence type="ECO:0000256" key="9">
    <source>
        <dbReference type="ARBA" id="ARBA00023295"/>
    </source>
</evidence>
<gene>
    <name evidence="15" type="ORF">N7456_002555</name>
</gene>
<organism evidence="15 16">
    <name type="scientific">Penicillium angulare</name>
    <dbReference type="NCBI Taxonomy" id="116970"/>
    <lineage>
        <taxon>Eukaryota</taxon>
        <taxon>Fungi</taxon>
        <taxon>Dikarya</taxon>
        <taxon>Ascomycota</taxon>
        <taxon>Pezizomycotina</taxon>
        <taxon>Eurotiomycetes</taxon>
        <taxon>Eurotiomycetidae</taxon>
        <taxon>Eurotiales</taxon>
        <taxon>Aspergillaceae</taxon>
        <taxon>Penicillium</taxon>
    </lineage>
</organism>
<feature type="domain" description="LysM" evidence="13">
    <location>
        <begin position="341"/>
        <end position="389"/>
    </location>
</feature>
<dbReference type="GO" id="GO:0008061">
    <property type="term" value="F:chitin binding"/>
    <property type="evidence" value="ECO:0007669"/>
    <property type="project" value="UniProtKB-KW"/>
</dbReference>
<dbReference type="SUPFAM" id="SSF54556">
    <property type="entry name" value="Chitinase insertion domain"/>
    <property type="match status" value="1"/>
</dbReference>
<keyword evidence="9 11" id="KW-0326">Glycosidase</keyword>
<evidence type="ECO:0000256" key="3">
    <source>
        <dbReference type="ARBA" id="ARBA00012729"/>
    </source>
</evidence>
<dbReference type="SUPFAM" id="SSF54106">
    <property type="entry name" value="LysM domain"/>
    <property type="match status" value="1"/>
</dbReference>
<keyword evidence="4" id="KW-0147">Chitin-binding</keyword>
<dbReference type="PANTHER" id="PTHR47700:SF2">
    <property type="entry name" value="CHITINASE"/>
    <property type="match status" value="1"/>
</dbReference>
<comment type="catalytic activity">
    <reaction evidence="1">
        <text>Random endo-hydrolysis of N-acetyl-beta-D-glucosaminide (1-&gt;4)-beta-linkages in chitin and chitodextrins.</text>
        <dbReference type="EC" id="3.2.1.14"/>
    </reaction>
</comment>
<keyword evidence="5 11" id="KW-0378">Hydrolase</keyword>
<dbReference type="Pfam" id="PF01476">
    <property type="entry name" value="LysM"/>
    <property type="match status" value="2"/>
</dbReference>
<dbReference type="OrthoDB" id="73875at2759"/>
<evidence type="ECO:0000259" key="14">
    <source>
        <dbReference type="PROSITE" id="PS51910"/>
    </source>
</evidence>
<dbReference type="InterPro" id="IPR001223">
    <property type="entry name" value="Glyco_hydro18_cat"/>
</dbReference>
<feature type="signal peptide" evidence="12">
    <location>
        <begin position="1"/>
        <end position="25"/>
    </location>
</feature>
<dbReference type="InterPro" id="IPR036779">
    <property type="entry name" value="LysM_dom_sf"/>
</dbReference>
<evidence type="ECO:0000256" key="8">
    <source>
        <dbReference type="ARBA" id="ARBA00023277"/>
    </source>
</evidence>
<dbReference type="CDD" id="cd00035">
    <property type="entry name" value="ChtBD1"/>
    <property type="match status" value="1"/>
</dbReference>
<dbReference type="InterPro" id="IPR036861">
    <property type="entry name" value="Endochitinase-like_sf"/>
</dbReference>
<protein>
    <recommendedName>
        <fullName evidence="3">chitinase</fullName>
        <ecNumber evidence="3">3.2.1.14</ecNumber>
    </recommendedName>
</protein>
<dbReference type="SMART" id="SM00636">
    <property type="entry name" value="Glyco_18"/>
    <property type="match status" value="1"/>
</dbReference>
<dbReference type="Gene3D" id="3.10.350.10">
    <property type="entry name" value="LysM domain"/>
    <property type="match status" value="2"/>
</dbReference>
<dbReference type="PROSITE" id="PS01095">
    <property type="entry name" value="GH18_1"/>
    <property type="match status" value="1"/>
</dbReference>
<evidence type="ECO:0000313" key="16">
    <source>
        <dbReference type="Proteomes" id="UP001149165"/>
    </source>
</evidence>
<dbReference type="EMBL" id="JAPQKH010000002">
    <property type="protein sequence ID" value="KAJ5114021.1"/>
    <property type="molecule type" value="Genomic_DNA"/>
</dbReference>
<evidence type="ECO:0000256" key="4">
    <source>
        <dbReference type="ARBA" id="ARBA00022669"/>
    </source>
</evidence>
<accession>A0A9W9G8I6</accession>
<dbReference type="GO" id="GO:0000272">
    <property type="term" value="P:polysaccharide catabolic process"/>
    <property type="evidence" value="ECO:0007669"/>
    <property type="project" value="UniProtKB-KW"/>
</dbReference>